<proteinExistence type="predicted"/>
<keyword evidence="3" id="KW-1185">Reference proteome</keyword>
<dbReference type="CDD" id="cd04301">
    <property type="entry name" value="NAT_SF"/>
    <property type="match status" value="1"/>
</dbReference>
<reference evidence="2" key="1">
    <citation type="journal article" date="2020" name="Stud. Mycol.">
        <title>101 Dothideomycetes genomes: a test case for predicting lifestyles and emergence of pathogens.</title>
        <authorList>
            <person name="Haridas S."/>
            <person name="Albert R."/>
            <person name="Binder M."/>
            <person name="Bloem J."/>
            <person name="Labutti K."/>
            <person name="Salamov A."/>
            <person name="Andreopoulos B."/>
            <person name="Baker S."/>
            <person name="Barry K."/>
            <person name="Bills G."/>
            <person name="Bluhm B."/>
            <person name="Cannon C."/>
            <person name="Castanera R."/>
            <person name="Culley D."/>
            <person name="Daum C."/>
            <person name="Ezra D."/>
            <person name="Gonzalez J."/>
            <person name="Henrissat B."/>
            <person name="Kuo A."/>
            <person name="Liang C."/>
            <person name="Lipzen A."/>
            <person name="Lutzoni F."/>
            <person name="Magnuson J."/>
            <person name="Mondo S."/>
            <person name="Nolan M."/>
            <person name="Ohm R."/>
            <person name="Pangilinan J."/>
            <person name="Park H.-J."/>
            <person name="Ramirez L."/>
            <person name="Alfaro M."/>
            <person name="Sun H."/>
            <person name="Tritt A."/>
            <person name="Yoshinaga Y."/>
            <person name="Zwiers L.-H."/>
            <person name="Turgeon B."/>
            <person name="Goodwin S."/>
            <person name="Spatafora J."/>
            <person name="Crous P."/>
            <person name="Grigoriev I."/>
        </authorList>
    </citation>
    <scope>NUCLEOTIDE SEQUENCE</scope>
    <source>
        <strain evidence="2">CBS 121739</strain>
    </source>
</reference>
<keyword evidence="2" id="KW-0808">Transferase</keyword>
<dbReference type="EMBL" id="ML996570">
    <property type="protein sequence ID" value="KAF2759349.1"/>
    <property type="molecule type" value="Genomic_DNA"/>
</dbReference>
<dbReference type="SUPFAM" id="SSF55729">
    <property type="entry name" value="Acyl-CoA N-acyltransferases (Nat)"/>
    <property type="match status" value="1"/>
</dbReference>
<evidence type="ECO:0000313" key="2">
    <source>
        <dbReference type="EMBL" id="KAF2759349.1"/>
    </source>
</evidence>
<name>A0A6A6WAZ4_9PEZI</name>
<dbReference type="GO" id="GO:0016747">
    <property type="term" value="F:acyltransferase activity, transferring groups other than amino-acyl groups"/>
    <property type="evidence" value="ECO:0007669"/>
    <property type="project" value="InterPro"/>
</dbReference>
<dbReference type="InterPro" id="IPR016181">
    <property type="entry name" value="Acyl_CoA_acyltransferase"/>
</dbReference>
<dbReference type="GeneID" id="54486498"/>
<dbReference type="AlphaFoldDB" id="A0A6A6WAZ4"/>
<dbReference type="Pfam" id="PF13508">
    <property type="entry name" value="Acetyltransf_7"/>
    <property type="match status" value="1"/>
</dbReference>
<organism evidence="2 3">
    <name type="scientific">Pseudovirgaria hyperparasitica</name>
    <dbReference type="NCBI Taxonomy" id="470096"/>
    <lineage>
        <taxon>Eukaryota</taxon>
        <taxon>Fungi</taxon>
        <taxon>Dikarya</taxon>
        <taxon>Ascomycota</taxon>
        <taxon>Pezizomycotina</taxon>
        <taxon>Dothideomycetes</taxon>
        <taxon>Dothideomycetes incertae sedis</taxon>
        <taxon>Acrospermales</taxon>
        <taxon>Acrospermaceae</taxon>
        <taxon>Pseudovirgaria</taxon>
    </lineage>
</organism>
<evidence type="ECO:0000313" key="3">
    <source>
        <dbReference type="Proteomes" id="UP000799437"/>
    </source>
</evidence>
<dbReference type="OrthoDB" id="2115692at2759"/>
<dbReference type="PROSITE" id="PS51186">
    <property type="entry name" value="GNAT"/>
    <property type="match status" value="1"/>
</dbReference>
<protein>
    <submittedName>
        <fullName evidence="2">Acyl-CoA N-acyltransferase</fullName>
    </submittedName>
</protein>
<dbReference type="RefSeq" id="XP_033601800.1">
    <property type="nucleotide sequence ID" value="XM_033745444.1"/>
</dbReference>
<dbReference type="InterPro" id="IPR052523">
    <property type="entry name" value="Trichothecene_AcTrans"/>
</dbReference>
<dbReference type="Gene3D" id="3.40.630.30">
    <property type="match status" value="1"/>
</dbReference>
<dbReference type="PANTHER" id="PTHR42791">
    <property type="entry name" value="GNAT FAMILY ACETYLTRANSFERASE"/>
    <property type="match status" value="1"/>
</dbReference>
<keyword evidence="2" id="KW-0012">Acyltransferase</keyword>
<dbReference type="PANTHER" id="PTHR42791:SF16">
    <property type="entry name" value="N-ACETYLTRANSFERASE DOMAIN-CONTAINING PROTEIN"/>
    <property type="match status" value="1"/>
</dbReference>
<dbReference type="Proteomes" id="UP000799437">
    <property type="component" value="Unassembled WGS sequence"/>
</dbReference>
<feature type="domain" description="N-acetyltransferase" evidence="1">
    <location>
        <begin position="79"/>
        <end position="222"/>
    </location>
</feature>
<evidence type="ECO:0000259" key="1">
    <source>
        <dbReference type="PROSITE" id="PS51186"/>
    </source>
</evidence>
<dbReference type="InterPro" id="IPR000182">
    <property type="entry name" value="GNAT_dom"/>
</dbReference>
<accession>A0A6A6WAZ4</accession>
<gene>
    <name evidence="2" type="ORF">EJ05DRAFT_485377</name>
</gene>
<sequence>MHIRLATIADAPYAAEVSFAAYWNNELYCWLYPQRDKYPSDLIESLRIRNKIGFLSPGVVSTVAVTDENDGLGDPGRIIGFAVWRRFGSDPEAQKWMHDRLDRYLLSWEKWYQDNFLDYATDWKRVAYFRSVISKVVFYKTLDDYWLLNSLAVHPQAQRRGIGSRLLEWGMQTAERESVPVVLESAPPARALYERAGLKVFEEIEVEGIEPGYAMLWEPDRIKGTWLTMDDKGNTVLRGQKLKAQEREEKM</sequence>